<dbReference type="Proteomes" id="UP000004947">
    <property type="component" value="Unassembled WGS sequence"/>
</dbReference>
<comment type="caution">
    <text evidence="2">The sequence shown here is derived from an EMBL/GenBank/DDBJ whole genome shotgun (WGS) entry which is preliminary data.</text>
</comment>
<dbReference type="OrthoDB" id="281797at2"/>
<feature type="compositionally biased region" description="Basic and acidic residues" evidence="1">
    <location>
        <begin position="1"/>
        <end position="10"/>
    </location>
</feature>
<feature type="compositionally biased region" description="Basic and acidic residues" evidence="1">
    <location>
        <begin position="19"/>
        <end position="30"/>
    </location>
</feature>
<gene>
    <name evidence="2" type="ORF">LNTAR_17458</name>
</gene>
<evidence type="ECO:0000313" key="3">
    <source>
        <dbReference type="Proteomes" id="UP000004947"/>
    </source>
</evidence>
<protein>
    <submittedName>
        <fullName evidence="2">Uncharacterized protein</fullName>
    </submittedName>
</protein>
<dbReference type="RefSeq" id="WP_007276682.1">
    <property type="nucleotide sequence ID" value="NZ_ABCK01000001.1"/>
</dbReference>
<dbReference type="EMBL" id="ABCK01000001">
    <property type="protein sequence ID" value="EDM29560.1"/>
    <property type="molecule type" value="Genomic_DNA"/>
</dbReference>
<dbReference type="AlphaFoldDB" id="A6DFI0"/>
<feature type="region of interest" description="Disordered" evidence="1">
    <location>
        <begin position="1"/>
        <end position="31"/>
    </location>
</feature>
<accession>A6DFI0</accession>
<sequence length="194" mass="21357">MYAGDNDSRVPKSGNTAPDEGRNITWDDRLGQGYDGRNLSDGDMTGVWPAQSDIYICPVDDVVRSNANRKIRSYTMNQANASGTDSDSRYLGMVSNTYGKSTTEVNKSSETVLMFDYPWAGNNLGAMNRGVRSSAHMAAAEGDASIFWTHEYGEANFLMVDGSAKAMSLMQTFLGLRSPYESSDESDTMWDSFR</sequence>
<proteinExistence type="predicted"/>
<name>A6DFI0_9BACT</name>
<evidence type="ECO:0000313" key="2">
    <source>
        <dbReference type="EMBL" id="EDM29560.1"/>
    </source>
</evidence>
<keyword evidence="3" id="KW-1185">Reference proteome</keyword>
<organism evidence="2 3">
    <name type="scientific">Lentisphaera araneosa HTCC2155</name>
    <dbReference type="NCBI Taxonomy" id="313628"/>
    <lineage>
        <taxon>Bacteria</taxon>
        <taxon>Pseudomonadati</taxon>
        <taxon>Lentisphaerota</taxon>
        <taxon>Lentisphaeria</taxon>
        <taxon>Lentisphaerales</taxon>
        <taxon>Lentisphaeraceae</taxon>
        <taxon>Lentisphaera</taxon>
    </lineage>
</organism>
<evidence type="ECO:0000256" key="1">
    <source>
        <dbReference type="SAM" id="MobiDB-lite"/>
    </source>
</evidence>
<reference evidence="2 3" key="1">
    <citation type="journal article" date="2010" name="J. Bacteriol.">
        <title>Genome sequence of Lentisphaera araneosa HTCC2155T, the type species of the order Lentisphaerales in the phylum Lentisphaerae.</title>
        <authorList>
            <person name="Thrash J.C."/>
            <person name="Cho J.C."/>
            <person name="Vergin K.L."/>
            <person name="Morris R.M."/>
            <person name="Giovannoni S.J."/>
        </authorList>
    </citation>
    <scope>NUCLEOTIDE SEQUENCE [LARGE SCALE GENOMIC DNA]</scope>
    <source>
        <strain evidence="2 3">HTCC2155</strain>
    </source>
</reference>
<dbReference type="STRING" id="313628.LNTAR_17458"/>